<evidence type="ECO:0000256" key="6">
    <source>
        <dbReference type="ARBA" id="ARBA00022741"/>
    </source>
</evidence>
<keyword evidence="8" id="KW-0067">ATP-binding</keyword>
<dbReference type="SMART" id="SM00388">
    <property type="entry name" value="HisKA"/>
    <property type="match status" value="1"/>
</dbReference>
<dbReference type="SUPFAM" id="SSF47384">
    <property type="entry name" value="Homodimeric domain of signal transducing histidine kinase"/>
    <property type="match status" value="1"/>
</dbReference>
<keyword evidence="7 13" id="KW-0418">Kinase</keyword>
<dbReference type="FunFam" id="1.10.287.130:FF:000001">
    <property type="entry name" value="Two-component sensor histidine kinase"/>
    <property type="match status" value="1"/>
</dbReference>
<accession>A0A2P8H6K8</accession>
<dbReference type="PRINTS" id="PR00344">
    <property type="entry name" value="BCTRLSENSOR"/>
</dbReference>
<keyword evidence="11" id="KW-1133">Transmembrane helix</keyword>
<dbReference type="Gene3D" id="3.30.565.10">
    <property type="entry name" value="Histidine kinase-like ATPase, C-terminal domain"/>
    <property type="match status" value="1"/>
</dbReference>
<dbReference type="Pfam" id="PF00512">
    <property type="entry name" value="HisKA"/>
    <property type="match status" value="1"/>
</dbReference>
<dbReference type="Pfam" id="PF02518">
    <property type="entry name" value="HATPase_c"/>
    <property type="match status" value="1"/>
</dbReference>
<keyword evidence="11" id="KW-0812">Transmembrane</keyword>
<evidence type="ECO:0000256" key="2">
    <source>
        <dbReference type="ARBA" id="ARBA00004651"/>
    </source>
</evidence>
<dbReference type="FunFam" id="3.30.565.10:FF:000006">
    <property type="entry name" value="Sensor histidine kinase WalK"/>
    <property type="match status" value="1"/>
</dbReference>
<evidence type="ECO:0000259" key="12">
    <source>
        <dbReference type="PROSITE" id="PS50109"/>
    </source>
</evidence>
<dbReference type="GO" id="GO:0016036">
    <property type="term" value="P:cellular response to phosphate starvation"/>
    <property type="evidence" value="ECO:0007669"/>
    <property type="project" value="TreeGrafter"/>
</dbReference>
<dbReference type="GO" id="GO:0000155">
    <property type="term" value="F:phosphorelay sensor kinase activity"/>
    <property type="evidence" value="ECO:0007669"/>
    <property type="project" value="InterPro"/>
</dbReference>
<keyword evidence="14" id="KW-1185">Reference proteome</keyword>
<proteinExistence type="predicted"/>
<dbReference type="GO" id="GO:0005886">
    <property type="term" value="C:plasma membrane"/>
    <property type="evidence" value="ECO:0007669"/>
    <property type="project" value="UniProtKB-SubCell"/>
</dbReference>
<dbReference type="InterPro" id="IPR003661">
    <property type="entry name" value="HisK_dim/P_dom"/>
</dbReference>
<dbReference type="GO" id="GO:0005524">
    <property type="term" value="F:ATP binding"/>
    <property type="evidence" value="ECO:0007669"/>
    <property type="project" value="UniProtKB-KW"/>
</dbReference>
<dbReference type="CDD" id="cd00075">
    <property type="entry name" value="HATPase"/>
    <property type="match status" value="1"/>
</dbReference>
<keyword evidence="10 11" id="KW-0472">Membrane</keyword>
<comment type="catalytic activity">
    <reaction evidence="1">
        <text>ATP + protein L-histidine = ADP + protein N-phospho-L-histidine.</text>
        <dbReference type="EC" id="2.7.13.3"/>
    </reaction>
</comment>
<evidence type="ECO:0000313" key="13">
    <source>
        <dbReference type="EMBL" id="PSL41831.1"/>
    </source>
</evidence>
<dbReference type="PANTHER" id="PTHR45453:SF1">
    <property type="entry name" value="PHOSPHATE REGULON SENSOR PROTEIN PHOR"/>
    <property type="match status" value="1"/>
</dbReference>
<dbReference type="SMART" id="SM00387">
    <property type="entry name" value="HATPase_c"/>
    <property type="match status" value="1"/>
</dbReference>
<dbReference type="Proteomes" id="UP000242682">
    <property type="component" value="Unassembled WGS sequence"/>
</dbReference>
<evidence type="ECO:0000256" key="1">
    <source>
        <dbReference type="ARBA" id="ARBA00000085"/>
    </source>
</evidence>
<name>A0A2P8H6K8_9BACL</name>
<evidence type="ECO:0000256" key="8">
    <source>
        <dbReference type="ARBA" id="ARBA00022840"/>
    </source>
</evidence>
<dbReference type="InterPro" id="IPR003594">
    <property type="entry name" value="HATPase_dom"/>
</dbReference>
<dbReference type="InterPro" id="IPR036890">
    <property type="entry name" value="HATPase_C_sf"/>
</dbReference>
<keyword evidence="6" id="KW-0547">Nucleotide-binding</keyword>
<protein>
    <recommendedName>
        <fullName evidence="3">histidine kinase</fullName>
        <ecNumber evidence="3">2.7.13.3</ecNumber>
    </recommendedName>
</protein>
<sequence length="469" mass="52983">MRLSEVLGTRLRKLNLLGQNEKTVFVQTRKRLTLFYSIILTSFLAVFVTLTLFVFYMVITNDQEQALRLLSDREVSMAERALIGSGGAWREQEHRSLMGNQVFYYLTENDGHLIINQDKNDELHGHYVALIKGWVTDGIEVRRMAINISKNDPLYEKYKNIDMDVLVLARPIIHEGQRIAMLYMAVDNAFYSSIIKWIVVVFVSFALAFSVMGVLLSRWMARRTLKPIEIAYNSQKDFVSNASHELRTPLSVILSGVEVLGMEADKENQFMMKTLGTMKHEVKRMSGLITELLALARSDAEQDAAGLKKQLFDVRPIAEQMIESFSKIGSEKQIALKLVAPEKMVVYGDRDKLAQLMYILTDNALKYTQPGGHVEIALEKHSSNKLDEFILSVKDTGIGILPEEQLKIFERFYRTDKVRSRKEGGFGLGLSIAKTIASAHKGEITVESESGKGSVFCAKIPLEPDTTSI</sequence>
<dbReference type="EMBL" id="PYAT01000001">
    <property type="protein sequence ID" value="PSL41831.1"/>
    <property type="molecule type" value="Genomic_DNA"/>
</dbReference>
<evidence type="ECO:0000256" key="5">
    <source>
        <dbReference type="ARBA" id="ARBA00022679"/>
    </source>
</evidence>
<evidence type="ECO:0000256" key="4">
    <source>
        <dbReference type="ARBA" id="ARBA00022553"/>
    </source>
</evidence>
<feature type="transmembrane region" description="Helical" evidence="11">
    <location>
        <begin position="194"/>
        <end position="216"/>
    </location>
</feature>
<organism evidence="13 14">
    <name type="scientific">Planomicrobium soli</name>
    <dbReference type="NCBI Taxonomy" id="1176648"/>
    <lineage>
        <taxon>Bacteria</taxon>
        <taxon>Bacillati</taxon>
        <taxon>Bacillota</taxon>
        <taxon>Bacilli</taxon>
        <taxon>Bacillales</taxon>
        <taxon>Caryophanaceae</taxon>
        <taxon>Planomicrobium</taxon>
    </lineage>
</organism>
<dbReference type="CDD" id="cd00082">
    <property type="entry name" value="HisKA"/>
    <property type="match status" value="1"/>
</dbReference>
<dbReference type="RefSeq" id="WP_181313527.1">
    <property type="nucleotide sequence ID" value="NZ_PYAT01000001.1"/>
</dbReference>
<gene>
    <name evidence="13" type="ORF">B0H99_10175</name>
</gene>
<comment type="subcellular location">
    <subcellularLocation>
        <location evidence="2">Cell membrane</location>
        <topology evidence="2">Multi-pass membrane protein</topology>
    </subcellularLocation>
</comment>
<keyword evidence="9" id="KW-0902">Two-component regulatory system</keyword>
<evidence type="ECO:0000256" key="10">
    <source>
        <dbReference type="ARBA" id="ARBA00023136"/>
    </source>
</evidence>
<dbReference type="SUPFAM" id="SSF55874">
    <property type="entry name" value="ATPase domain of HSP90 chaperone/DNA topoisomerase II/histidine kinase"/>
    <property type="match status" value="1"/>
</dbReference>
<comment type="caution">
    <text evidence="13">The sequence shown here is derived from an EMBL/GenBank/DDBJ whole genome shotgun (WGS) entry which is preliminary data.</text>
</comment>
<keyword evidence="4" id="KW-0597">Phosphoprotein</keyword>
<evidence type="ECO:0000256" key="9">
    <source>
        <dbReference type="ARBA" id="ARBA00023012"/>
    </source>
</evidence>
<evidence type="ECO:0000256" key="11">
    <source>
        <dbReference type="SAM" id="Phobius"/>
    </source>
</evidence>
<dbReference type="Gene3D" id="1.10.287.130">
    <property type="match status" value="1"/>
</dbReference>
<dbReference type="InterPro" id="IPR005467">
    <property type="entry name" value="His_kinase_dom"/>
</dbReference>
<dbReference type="AlphaFoldDB" id="A0A2P8H6K8"/>
<evidence type="ECO:0000256" key="3">
    <source>
        <dbReference type="ARBA" id="ARBA00012438"/>
    </source>
</evidence>
<feature type="transmembrane region" description="Helical" evidence="11">
    <location>
        <begin position="34"/>
        <end position="59"/>
    </location>
</feature>
<dbReference type="InterPro" id="IPR036097">
    <property type="entry name" value="HisK_dim/P_sf"/>
</dbReference>
<dbReference type="GO" id="GO:0004721">
    <property type="term" value="F:phosphoprotein phosphatase activity"/>
    <property type="evidence" value="ECO:0007669"/>
    <property type="project" value="TreeGrafter"/>
</dbReference>
<reference evidence="13 14" key="1">
    <citation type="submission" date="2018-03" db="EMBL/GenBank/DDBJ databases">
        <title>Genomic Encyclopedia of Type Strains, Phase III (KMG-III): the genomes of soil and plant-associated and newly described type strains.</title>
        <authorList>
            <person name="Whitman W."/>
        </authorList>
    </citation>
    <scope>NUCLEOTIDE SEQUENCE [LARGE SCALE GENOMIC DNA]</scope>
    <source>
        <strain evidence="13 14">CGMCC 1.12259</strain>
    </source>
</reference>
<dbReference type="InterPro" id="IPR050351">
    <property type="entry name" value="BphY/WalK/GraS-like"/>
</dbReference>
<dbReference type="InterPro" id="IPR004358">
    <property type="entry name" value="Sig_transdc_His_kin-like_C"/>
</dbReference>
<evidence type="ECO:0000256" key="7">
    <source>
        <dbReference type="ARBA" id="ARBA00022777"/>
    </source>
</evidence>
<keyword evidence="5" id="KW-0808">Transferase</keyword>
<dbReference type="EC" id="2.7.13.3" evidence="3"/>
<feature type="domain" description="Histidine kinase" evidence="12">
    <location>
        <begin position="241"/>
        <end position="464"/>
    </location>
</feature>
<dbReference type="PANTHER" id="PTHR45453">
    <property type="entry name" value="PHOSPHATE REGULON SENSOR PROTEIN PHOR"/>
    <property type="match status" value="1"/>
</dbReference>
<evidence type="ECO:0000313" key="14">
    <source>
        <dbReference type="Proteomes" id="UP000242682"/>
    </source>
</evidence>
<dbReference type="PROSITE" id="PS50109">
    <property type="entry name" value="HIS_KIN"/>
    <property type="match status" value="1"/>
</dbReference>